<evidence type="ECO:0000256" key="4">
    <source>
        <dbReference type="ARBA" id="ARBA00022840"/>
    </source>
</evidence>
<evidence type="ECO:0000256" key="2">
    <source>
        <dbReference type="ARBA" id="ARBA00022723"/>
    </source>
</evidence>
<evidence type="ECO:0000256" key="1">
    <source>
        <dbReference type="ARBA" id="ARBA00004141"/>
    </source>
</evidence>
<keyword evidence="5" id="KW-0460">Magnesium</keyword>
<accession>A0ABV0W3M2</accession>
<dbReference type="InterPro" id="IPR008250">
    <property type="entry name" value="ATPase_P-typ_transduc_dom_A_sf"/>
</dbReference>
<protein>
    <recommendedName>
        <fullName evidence="7">P-type ATPase A domain-containing protein</fullName>
    </recommendedName>
</protein>
<dbReference type="PANTHER" id="PTHR45630:SF2">
    <property type="entry name" value="POLYAMINE-TRANSPORTING ATPASE 13A2"/>
    <property type="match status" value="1"/>
</dbReference>
<dbReference type="InterPro" id="IPR006544">
    <property type="entry name" value="P-type_TPase_V"/>
</dbReference>
<sequence>MARLVTDVKIRRDSGEEECVSSLELVPGDCLIIPQEGLLLPCDAALLVGECLVNESMLTGESIPVLKTPLPAGDTTYSSETERRHTLFCGTQIIQAKGGNAVAVVTSTGK</sequence>
<proteinExistence type="predicted"/>
<dbReference type="InterPro" id="IPR059000">
    <property type="entry name" value="ATPase_P-type_domA"/>
</dbReference>
<keyword evidence="6" id="KW-1278">Translocase</keyword>
<evidence type="ECO:0000256" key="3">
    <source>
        <dbReference type="ARBA" id="ARBA00022741"/>
    </source>
</evidence>
<evidence type="ECO:0000313" key="8">
    <source>
        <dbReference type="EMBL" id="MEQ2264045.1"/>
    </source>
</evidence>
<keyword evidence="3" id="KW-0547">Nucleotide-binding</keyword>
<dbReference type="Gene3D" id="2.70.150.10">
    <property type="entry name" value="Calcium-transporting ATPase, cytoplasmic transduction domain A"/>
    <property type="match status" value="1"/>
</dbReference>
<comment type="caution">
    <text evidence="8">The sequence shown here is derived from an EMBL/GenBank/DDBJ whole genome shotgun (WGS) entry which is preliminary data.</text>
</comment>
<dbReference type="Pfam" id="PF00122">
    <property type="entry name" value="E1-E2_ATPase"/>
    <property type="match status" value="1"/>
</dbReference>
<comment type="subcellular location">
    <subcellularLocation>
        <location evidence="1">Membrane</location>
        <topology evidence="1">Multi-pass membrane protein</topology>
    </subcellularLocation>
</comment>
<reference evidence="8 9" key="1">
    <citation type="submission" date="2021-06" db="EMBL/GenBank/DDBJ databases">
        <authorList>
            <person name="Palmer J.M."/>
        </authorList>
    </citation>
    <scope>NUCLEOTIDE SEQUENCE [LARGE SCALE GENOMIC DNA]</scope>
    <source>
        <strain evidence="8 9">XR_2019</strain>
        <tissue evidence="8">Muscle</tissue>
    </source>
</reference>
<keyword evidence="2" id="KW-0479">Metal-binding</keyword>
<evidence type="ECO:0000313" key="9">
    <source>
        <dbReference type="Proteomes" id="UP001444071"/>
    </source>
</evidence>
<keyword evidence="4" id="KW-0067">ATP-binding</keyword>
<gene>
    <name evidence="8" type="ORF">XENORESO_018152</name>
</gene>
<evidence type="ECO:0000256" key="5">
    <source>
        <dbReference type="ARBA" id="ARBA00022842"/>
    </source>
</evidence>
<dbReference type="PANTHER" id="PTHR45630">
    <property type="entry name" value="CATION-TRANSPORTING ATPASE-RELATED"/>
    <property type="match status" value="1"/>
</dbReference>
<organism evidence="8 9">
    <name type="scientific">Xenotaenia resolanae</name>
    <dbReference type="NCBI Taxonomy" id="208358"/>
    <lineage>
        <taxon>Eukaryota</taxon>
        <taxon>Metazoa</taxon>
        <taxon>Chordata</taxon>
        <taxon>Craniata</taxon>
        <taxon>Vertebrata</taxon>
        <taxon>Euteleostomi</taxon>
        <taxon>Actinopterygii</taxon>
        <taxon>Neopterygii</taxon>
        <taxon>Teleostei</taxon>
        <taxon>Neoteleostei</taxon>
        <taxon>Acanthomorphata</taxon>
        <taxon>Ovalentaria</taxon>
        <taxon>Atherinomorphae</taxon>
        <taxon>Cyprinodontiformes</taxon>
        <taxon>Goodeidae</taxon>
        <taxon>Xenotaenia</taxon>
    </lineage>
</organism>
<dbReference type="SUPFAM" id="SSF81653">
    <property type="entry name" value="Calcium ATPase, transduction domain A"/>
    <property type="match status" value="1"/>
</dbReference>
<evidence type="ECO:0000256" key="6">
    <source>
        <dbReference type="ARBA" id="ARBA00022967"/>
    </source>
</evidence>
<dbReference type="EMBL" id="JAHRIM010026371">
    <property type="protein sequence ID" value="MEQ2264045.1"/>
    <property type="molecule type" value="Genomic_DNA"/>
</dbReference>
<name>A0ABV0W3M2_9TELE</name>
<dbReference type="Proteomes" id="UP001444071">
    <property type="component" value="Unassembled WGS sequence"/>
</dbReference>
<evidence type="ECO:0000259" key="7">
    <source>
        <dbReference type="Pfam" id="PF00122"/>
    </source>
</evidence>
<keyword evidence="9" id="KW-1185">Reference proteome</keyword>
<feature type="domain" description="P-type ATPase A" evidence="7">
    <location>
        <begin position="6"/>
        <end position="110"/>
    </location>
</feature>